<evidence type="ECO:0000313" key="3">
    <source>
        <dbReference type="EMBL" id="CAE0403522.1"/>
    </source>
</evidence>
<gene>
    <name evidence="3" type="ORF">ACOF00016_LOCUS1720</name>
</gene>
<keyword evidence="2" id="KW-0812">Transmembrane</keyword>
<evidence type="ECO:0000256" key="2">
    <source>
        <dbReference type="SAM" id="Phobius"/>
    </source>
</evidence>
<feature type="compositionally biased region" description="Polar residues" evidence="1">
    <location>
        <begin position="1"/>
        <end position="21"/>
    </location>
</feature>
<dbReference type="AlphaFoldDB" id="A0A7S3KYD8"/>
<dbReference type="EMBL" id="HBIM01001967">
    <property type="protein sequence ID" value="CAE0403522.1"/>
    <property type="molecule type" value="Transcribed_RNA"/>
</dbReference>
<name>A0A7S3KYD8_9STRA</name>
<organism evidence="3">
    <name type="scientific">Amphora coffeiformis</name>
    <dbReference type="NCBI Taxonomy" id="265554"/>
    <lineage>
        <taxon>Eukaryota</taxon>
        <taxon>Sar</taxon>
        <taxon>Stramenopiles</taxon>
        <taxon>Ochrophyta</taxon>
        <taxon>Bacillariophyta</taxon>
        <taxon>Bacillariophyceae</taxon>
        <taxon>Bacillariophycidae</taxon>
        <taxon>Thalassiophysales</taxon>
        <taxon>Catenulaceae</taxon>
        <taxon>Amphora</taxon>
    </lineage>
</organism>
<feature type="region of interest" description="Disordered" evidence="1">
    <location>
        <begin position="1"/>
        <end position="25"/>
    </location>
</feature>
<feature type="transmembrane region" description="Helical" evidence="2">
    <location>
        <begin position="82"/>
        <end position="105"/>
    </location>
</feature>
<accession>A0A7S3KYD8</accession>
<proteinExistence type="predicted"/>
<reference evidence="3" key="1">
    <citation type="submission" date="2021-01" db="EMBL/GenBank/DDBJ databases">
        <authorList>
            <person name="Corre E."/>
            <person name="Pelletier E."/>
            <person name="Niang G."/>
            <person name="Scheremetjew M."/>
            <person name="Finn R."/>
            <person name="Kale V."/>
            <person name="Holt S."/>
            <person name="Cochrane G."/>
            <person name="Meng A."/>
            <person name="Brown T."/>
            <person name="Cohen L."/>
        </authorList>
    </citation>
    <scope>NUCLEOTIDE SEQUENCE</scope>
    <source>
        <strain evidence="3">CCMP127</strain>
    </source>
</reference>
<keyword evidence="2" id="KW-1133">Transmembrane helix</keyword>
<evidence type="ECO:0000256" key="1">
    <source>
        <dbReference type="SAM" id="MobiDB-lite"/>
    </source>
</evidence>
<sequence length="110" mass="12534">MSFFSSLQLDNVNNKETTQPLTEEDDHCYRSVEAGQFHDKNNYQDNPHDSSITSSLYYHPATTAATMLKQKAHALRRQRCRIGMAAISVLLVLVVLVLLLIVSMARRRQN</sequence>
<keyword evidence="2" id="KW-0472">Membrane</keyword>
<protein>
    <submittedName>
        <fullName evidence="3">Uncharacterized protein</fullName>
    </submittedName>
</protein>